<comment type="caution">
    <text evidence="2">The sequence shown here is derived from an EMBL/GenBank/DDBJ whole genome shotgun (WGS) entry which is preliminary data.</text>
</comment>
<evidence type="ECO:0000313" key="3">
    <source>
        <dbReference type="Proteomes" id="UP000639643"/>
    </source>
</evidence>
<feature type="region of interest" description="Disordered" evidence="1">
    <location>
        <begin position="73"/>
        <end position="93"/>
    </location>
</feature>
<keyword evidence="3" id="KW-1185">Reference proteome</keyword>
<accession>A0A8H6U797</accession>
<protein>
    <submittedName>
        <fullName evidence="2">Uncharacterized protein</fullName>
    </submittedName>
</protein>
<feature type="compositionally biased region" description="Basic and acidic residues" evidence="1">
    <location>
        <begin position="83"/>
        <end position="93"/>
    </location>
</feature>
<organism evidence="2 3">
    <name type="scientific">Colletotrichum musicola</name>
    <dbReference type="NCBI Taxonomy" id="2175873"/>
    <lineage>
        <taxon>Eukaryota</taxon>
        <taxon>Fungi</taxon>
        <taxon>Dikarya</taxon>
        <taxon>Ascomycota</taxon>
        <taxon>Pezizomycotina</taxon>
        <taxon>Sordariomycetes</taxon>
        <taxon>Hypocreomycetidae</taxon>
        <taxon>Glomerellales</taxon>
        <taxon>Glomerellaceae</taxon>
        <taxon>Colletotrichum</taxon>
        <taxon>Colletotrichum orchidearum species complex</taxon>
    </lineage>
</organism>
<evidence type="ECO:0000256" key="1">
    <source>
        <dbReference type="SAM" id="MobiDB-lite"/>
    </source>
</evidence>
<reference evidence="2" key="1">
    <citation type="journal article" date="2020" name="Phytopathology">
        <title>Genome Sequence Resources of Colletotrichum truncatum, C. plurivorum, C. musicola, and C. sojae: Four Species Pathogenic to Soybean (Glycine max).</title>
        <authorList>
            <person name="Rogerio F."/>
            <person name="Boufleur T.R."/>
            <person name="Ciampi-Guillardi M."/>
            <person name="Sukno S.A."/>
            <person name="Thon M.R."/>
            <person name="Massola Junior N.S."/>
            <person name="Baroncelli R."/>
        </authorList>
    </citation>
    <scope>NUCLEOTIDE SEQUENCE</scope>
    <source>
        <strain evidence="2">LFN0074</strain>
    </source>
</reference>
<gene>
    <name evidence="2" type="ORF">CMUS01_02663</name>
</gene>
<sequence length="93" mass="9902">MAPEAMRSCGLLLQTEGKSMHTAHASTGKYTAAEPEALGYAGRPRFASHSATSDGGACGVSTAWSYRIMVVSAPDDDDDDDARDCYTRELQGR</sequence>
<dbReference type="Proteomes" id="UP000639643">
    <property type="component" value="Unassembled WGS sequence"/>
</dbReference>
<evidence type="ECO:0000313" key="2">
    <source>
        <dbReference type="EMBL" id="KAF6842861.1"/>
    </source>
</evidence>
<name>A0A8H6U797_9PEZI</name>
<dbReference type="AlphaFoldDB" id="A0A8H6U797"/>
<dbReference type="EMBL" id="WIGM01000057">
    <property type="protein sequence ID" value="KAF6842861.1"/>
    <property type="molecule type" value="Genomic_DNA"/>
</dbReference>
<proteinExistence type="predicted"/>